<proteinExistence type="predicted"/>
<evidence type="ECO:0000313" key="3">
    <source>
        <dbReference type="Proteomes" id="UP000310158"/>
    </source>
</evidence>
<dbReference type="OrthoDB" id="3263674at2759"/>
<dbReference type="EMBL" id="SGPL01000117">
    <property type="protein sequence ID" value="THH17295.1"/>
    <property type="molecule type" value="Genomic_DNA"/>
</dbReference>
<keyword evidence="1" id="KW-0472">Membrane</keyword>
<keyword evidence="3" id="KW-1185">Reference proteome</keyword>
<accession>A0A4S4LXW0</accession>
<sequence length="417" mass="46962">MGCLLTYWTSEAGFGNHSGTSEELVFDDKAEDHLEGAMAWLLHYAAEDWTPLSLTVSISVTSAKKPKHRRAKAVEAPIANKLESWICLLCKKPELFARCYCLSRHKTIHIDKGAFDQSFLCPHCPAPVEISSAIECSKLFAEKRVPQTKKTPTRSTKRKREDEIPGMVVLDLSEKPQKRAHKNDEEQNPLSSSHPAAMHLSKFGISCAMSLLQIFLVIIAIELSRAVILFHSWTIFSTPSSIIYIFNLPGLSSSCLAITSFLLHLVLAVRTPPPKLTNQDLRFLPYKQYFMFSLIVLTTIPNALSCAALFYHRDLDHNHLANIFKLVCLLHGFLIEALLVWASYRLMTVIHNLLLTKDHDQDNVEKTPRSNTVSSREVDIVGEPTDEKQDNEMPCNLDGKAFNSDGEIIEMLEFRGN</sequence>
<comment type="caution">
    <text evidence="2">The sequence shown here is derived from an EMBL/GenBank/DDBJ whole genome shotgun (WGS) entry which is preliminary data.</text>
</comment>
<dbReference type="AlphaFoldDB" id="A0A4S4LXW0"/>
<feature type="transmembrane region" description="Helical" evidence="1">
    <location>
        <begin position="323"/>
        <end position="344"/>
    </location>
</feature>
<keyword evidence="1" id="KW-1133">Transmembrane helix</keyword>
<protein>
    <submittedName>
        <fullName evidence="2">Uncharacterized protein</fullName>
    </submittedName>
</protein>
<dbReference type="Proteomes" id="UP000310158">
    <property type="component" value="Unassembled WGS sequence"/>
</dbReference>
<evidence type="ECO:0000313" key="2">
    <source>
        <dbReference type="EMBL" id="THH17295.1"/>
    </source>
</evidence>
<feature type="transmembrane region" description="Helical" evidence="1">
    <location>
        <begin position="289"/>
        <end position="311"/>
    </location>
</feature>
<keyword evidence="1" id="KW-0812">Transmembrane</keyword>
<feature type="transmembrane region" description="Helical" evidence="1">
    <location>
        <begin position="241"/>
        <end position="268"/>
    </location>
</feature>
<name>A0A4S4LXW0_9AGAM</name>
<organism evidence="2 3">
    <name type="scientific">Bondarzewia mesenterica</name>
    <dbReference type="NCBI Taxonomy" id="1095465"/>
    <lineage>
        <taxon>Eukaryota</taxon>
        <taxon>Fungi</taxon>
        <taxon>Dikarya</taxon>
        <taxon>Basidiomycota</taxon>
        <taxon>Agaricomycotina</taxon>
        <taxon>Agaricomycetes</taxon>
        <taxon>Russulales</taxon>
        <taxon>Bondarzewiaceae</taxon>
        <taxon>Bondarzewia</taxon>
    </lineage>
</organism>
<reference evidence="2 3" key="1">
    <citation type="submission" date="2019-02" db="EMBL/GenBank/DDBJ databases">
        <title>Genome sequencing of the rare red list fungi Bondarzewia mesenterica.</title>
        <authorList>
            <person name="Buettner E."/>
            <person name="Kellner H."/>
        </authorList>
    </citation>
    <scope>NUCLEOTIDE SEQUENCE [LARGE SCALE GENOMIC DNA]</scope>
    <source>
        <strain evidence="2 3">DSM 108281</strain>
    </source>
</reference>
<evidence type="ECO:0000256" key="1">
    <source>
        <dbReference type="SAM" id="Phobius"/>
    </source>
</evidence>
<gene>
    <name evidence="2" type="ORF">EW146_g3485</name>
</gene>